<reference evidence="1 2" key="1">
    <citation type="journal article" date="2013" name="BMC Genomics">
        <title>The genome and transcriptome of the pine saprophyte Ophiostoma piceae, and a comparison with the bark beetle-associated pine pathogen Grosmannia clavigera.</title>
        <authorList>
            <person name="Haridas S."/>
            <person name="Wang Y."/>
            <person name="Lim L."/>
            <person name="Massoumi Alamouti S."/>
            <person name="Jackman S."/>
            <person name="Docking R."/>
            <person name="Robertson G."/>
            <person name="Birol I."/>
            <person name="Bohlmann J."/>
            <person name="Breuil C."/>
        </authorList>
    </citation>
    <scope>NUCLEOTIDE SEQUENCE [LARGE SCALE GENOMIC DNA]</scope>
    <source>
        <strain evidence="1 2">UAMH 11346</strain>
    </source>
</reference>
<proteinExistence type="predicted"/>
<accession>S3CP76</accession>
<dbReference type="OMA" id="YSYVAPY"/>
<dbReference type="STRING" id="1262450.S3CP76"/>
<dbReference type="HOGENOM" id="CLU_082150_0_0_1"/>
<dbReference type="Proteomes" id="UP000016923">
    <property type="component" value="Unassembled WGS sequence"/>
</dbReference>
<protein>
    <submittedName>
        <fullName evidence="1">Perilipin mpl1-like protein</fullName>
    </submittedName>
</protein>
<dbReference type="EMBL" id="KE148149">
    <property type="protein sequence ID" value="EPE08348.1"/>
    <property type="molecule type" value="Genomic_DNA"/>
</dbReference>
<dbReference type="eggNOG" id="ENOG502S689">
    <property type="taxonomic scope" value="Eukaryota"/>
</dbReference>
<dbReference type="Pfam" id="PF17316">
    <property type="entry name" value="Perilipin_2"/>
    <property type="match status" value="1"/>
</dbReference>
<organism evidence="1 2">
    <name type="scientific">Ophiostoma piceae (strain UAMH 11346)</name>
    <name type="common">Sap stain fungus</name>
    <dbReference type="NCBI Taxonomy" id="1262450"/>
    <lineage>
        <taxon>Eukaryota</taxon>
        <taxon>Fungi</taxon>
        <taxon>Dikarya</taxon>
        <taxon>Ascomycota</taxon>
        <taxon>Pezizomycotina</taxon>
        <taxon>Sordariomycetes</taxon>
        <taxon>Sordariomycetidae</taxon>
        <taxon>Ophiostomatales</taxon>
        <taxon>Ophiostomataceae</taxon>
        <taxon>Ophiostoma</taxon>
    </lineage>
</organism>
<evidence type="ECO:0000313" key="1">
    <source>
        <dbReference type="EMBL" id="EPE08348.1"/>
    </source>
</evidence>
<evidence type="ECO:0000313" key="2">
    <source>
        <dbReference type="Proteomes" id="UP000016923"/>
    </source>
</evidence>
<dbReference type="AlphaFoldDB" id="S3CP76"/>
<name>S3CP76_OPHP1</name>
<gene>
    <name evidence="1" type="ORF">F503_01131</name>
</gene>
<sequence length="183" mass="19708">MASPQVNGVTPASAFIEHLLQYPLVSDGVSTVKENKYGQQTIALSSSAYEKLAKPVLPYLSKPYGYVSPYVKKADSLGDKTLNNLDQRFPVVLKPTAEVYKETKDIVFYPVRKGIEGRDHVFEVYAGERKQNGGEGVLPLGKALAATAIIVTTETVSFVRQYLASAKAAAPAPVSSEKTNGAN</sequence>
<dbReference type="VEuPathDB" id="FungiDB:F503_01131"/>
<dbReference type="OrthoDB" id="376826at2759"/>
<keyword evidence="2" id="KW-1185">Reference proteome</keyword>